<dbReference type="Pfam" id="PF13843">
    <property type="entry name" value="DDE_Tnp_1_7"/>
    <property type="match status" value="1"/>
</dbReference>
<dbReference type="AlphaFoldDB" id="A0AA88LLD9"/>
<proteinExistence type="predicted"/>
<dbReference type="Proteomes" id="UP001187531">
    <property type="component" value="Unassembled WGS sequence"/>
</dbReference>
<name>A0AA88LLD9_ARTSF</name>
<dbReference type="PANTHER" id="PTHR47272">
    <property type="entry name" value="DDE_TNP_1_7 DOMAIN-CONTAINING PROTEIN"/>
    <property type="match status" value="1"/>
</dbReference>
<protein>
    <recommendedName>
        <fullName evidence="1">PiggyBac transposable element-derived protein domain-containing protein</fullName>
    </recommendedName>
</protein>
<gene>
    <name evidence="2" type="ORF">QYM36_000757</name>
</gene>
<feature type="domain" description="PiggyBac transposable element-derived protein" evidence="1">
    <location>
        <begin position="83"/>
        <end position="244"/>
    </location>
</feature>
<organism evidence="2 3">
    <name type="scientific">Artemia franciscana</name>
    <name type="common">Brine shrimp</name>
    <name type="synonym">Artemia sanfranciscana</name>
    <dbReference type="NCBI Taxonomy" id="6661"/>
    <lineage>
        <taxon>Eukaryota</taxon>
        <taxon>Metazoa</taxon>
        <taxon>Ecdysozoa</taxon>
        <taxon>Arthropoda</taxon>
        <taxon>Crustacea</taxon>
        <taxon>Branchiopoda</taxon>
        <taxon>Anostraca</taxon>
        <taxon>Artemiidae</taxon>
        <taxon>Artemia</taxon>
    </lineage>
</organism>
<reference evidence="2" key="1">
    <citation type="submission" date="2023-07" db="EMBL/GenBank/DDBJ databases">
        <title>Chromosome-level genome assembly of Artemia franciscana.</title>
        <authorList>
            <person name="Jo E."/>
        </authorList>
    </citation>
    <scope>NUCLEOTIDE SEQUENCE</scope>
    <source>
        <tissue evidence="2">Whole body</tissue>
    </source>
</reference>
<evidence type="ECO:0000313" key="3">
    <source>
        <dbReference type="Proteomes" id="UP001187531"/>
    </source>
</evidence>
<evidence type="ECO:0000313" key="2">
    <source>
        <dbReference type="EMBL" id="KAK2726420.1"/>
    </source>
</evidence>
<evidence type="ECO:0000259" key="1">
    <source>
        <dbReference type="Pfam" id="PF13843"/>
    </source>
</evidence>
<comment type="caution">
    <text evidence="2">The sequence shown here is derived from an EMBL/GenBank/DDBJ whole genome shotgun (WGS) entry which is preliminary data.</text>
</comment>
<sequence>MKSAKVLRDEAEANLTPNSSAEQRRIWKKAPVHEKDEGLELKCTFKDIEQFLGIIRLMGIVKVPHMLIYWETATRYPPVVDTMYMKDKPRKWRIRIFKRGGASCIAYDFEVYSGKGTIVGCDRGYGADMVLRLVEHLPKNTNFKTFFDNFYSSFHLVENLQQIFQKNLSKIFQQMGKKSVGTVRIERMRKVKLPPLQADQKIKNARRRRVDWRVEQHSSIVVTKWYDKKPVHLISSYAGPDPTDKYKR</sequence>
<accession>A0AA88LLD9</accession>
<dbReference type="PANTHER" id="PTHR47272:SF1">
    <property type="entry name" value="PIGGYBAC TRANSPOSABLE ELEMENT-DERIVED PROTEIN 3-LIKE"/>
    <property type="match status" value="1"/>
</dbReference>
<dbReference type="EMBL" id="JAVRJZ010000002">
    <property type="protein sequence ID" value="KAK2726420.1"/>
    <property type="molecule type" value="Genomic_DNA"/>
</dbReference>
<dbReference type="InterPro" id="IPR029526">
    <property type="entry name" value="PGBD"/>
</dbReference>
<keyword evidence="3" id="KW-1185">Reference proteome</keyword>